<dbReference type="AlphaFoldDB" id="A0A4Z1KI72"/>
<evidence type="ECO:0000313" key="1">
    <source>
        <dbReference type="EMBL" id="TGO80853.1"/>
    </source>
</evidence>
<accession>A0A4Z1KI72</accession>
<dbReference type="Proteomes" id="UP000297280">
    <property type="component" value="Unassembled WGS sequence"/>
</dbReference>
<evidence type="ECO:0000313" key="2">
    <source>
        <dbReference type="Proteomes" id="UP000297280"/>
    </source>
</evidence>
<dbReference type="EMBL" id="PQXO01001610">
    <property type="protein sequence ID" value="TGO80853.1"/>
    <property type="molecule type" value="Genomic_DNA"/>
</dbReference>
<proteinExistence type="predicted"/>
<comment type="caution">
    <text evidence="1">The sequence shown here is derived from an EMBL/GenBank/DDBJ whole genome shotgun (WGS) entry which is preliminary data.</text>
</comment>
<name>A0A4Z1KI72_9HELO</name>
<keyword evidence="2" id="KW-1185">Reference proteome</keyword>
<sequence length="133" mass="14742">MQAAPRQPSISRNETALEMILFPLWRQYTLHLLEAACWARVPVACYQQKTHPSSIAHAPDRVTQGLHSLAAVIAHLQSAHLITNQPKSRHIAHIVVFIIQGIPSSPRISSTAQQAAANPVLMRHFCNWLECGA</sequence>
<organism evidence="1 2">
    <name type="scientific">Botrytis porri</name>
    <dbReference type="NCBI Taxonomy" id="87229"/>
    <lineage>
        <taxon>Eukaryota</taxon>
        <taxon>Fungi</taxon>
        <taxon>Dikarya</taxon>
        <taxon>Ascomycota</taxon>
        <taxon>Pezizomycotina</taxon>
        <taxon>Leotiomycetes</taxon>
        <taxon>Helotiales</taxon>
        <taxon>Sclerotiniaceae</taxon>
        <taxon>Botrytis</taxon>
    </lineage>
</organism>
<gene>
    <name evidence="1" type="ORF">BPOR_1620g00020</name>
</gene>
<reference evidence="1 2" key="1">
    <citation type="submission" date="2017-12" db="EMBL/GenBank/DDBJ databases">
        <title>Comparative genomics of Botrytis spp.</title>
        <authorList>
            <person name="Valero-Jimenez C.A."/>
            <person name="Tapia P."/>
            <person name="Veloso J."/>
            <person name="Silva-Moreno E."/>
            <person name="Staats M."/>
            <person name="Valdes J.H."/>
            <person name="Van Kan J.A.L."/>
        </authorList>
    </citation>
    <scope>NUCLEOTIDE SEQUENCE [LARGE SCALE GENOMIC DNA]</scope>
    <source>
        <strain evidence="1 2">MUCL3349</strain>
    </source>
</reference>
<protein>
    <submittedName>
        <fullName evidence="1">Uncharacterized protein</fullName>
    </submittedName>
</protein>